<dbReference type="RefSeq" id="WP_046764384.1">
    <property type="nucleotide sequence ID" value="NZ_LBIC01000006.1"/>
</dbReference>
<comment type="caution">
    <text evidence="1">The sequence shown here is derived from an EMBL/GenBank/DDBJ whole genome shotgun (WGS) entry which is preliminary data.</text>
</comment>
<organism evidence="1 2">
    <name type="scientific">Sphingobium chungbukense</name>
    <dbReference type="NCBI Taxonomy" id="56193"/>
    <lineage>
        <taxon>Bacteria</taxon>
        <taxon>Pseudomonadati</taxon>
        <taxon>Pseudomonadota</taxon>
        <taxon>Alphaproteobacteria</taxon>
        <taxon>Sphingomonadales</taxon>
        <taxon>Sphingomonadaceae</taxon>
        <taxon>Sphingobium</taxon>
    </lineage>
</organism>
<dbReference type="AlphaFoldDB" id="A0A0M3ANF9"/>
<gene>
    <name evidence="1" type="ORF">YP76_13755</name>
</gene>
<protein>
    <submittedName>
        <fullName evidence="1">Chemotaxis protein CheY</fullName>
    </submittedName>
</protein>
<accession>A0A0M3ANF9</accession>
<sequence length="117" mass="12473">MPGQPTILLVEDDAALGALITDMLEDAHYAVDGPYSSLSDAVAAVAMHFPWAAILDIHLHDGDVALLADDLEQYDIPFLFCSGACGGSVVNAHPQAPVVPRMEMVRALIPTLEKIVH</sequence>
<dbReference type="EMBL" id="LBIC01000006">
    <property type="protein sequence ID" value="KKW91473.1"/>
    <property type="molecule type" value="Genomic_DNA"/>
</dbReference>
<reference evidence="1 2" key="1">
    <citation type="submission" date="2015-04" db="EMBL/GenBank/DDBJ databases">
        <title>Genome sequence of aromatic hydrocarbons-degrading Sphingobium chungbukense DJ77.</title>
        <authorList>
            <person name="Kim Y.-C."/>
            <person name="Chae J.-C."/>
        </authorList>
    </citation>
    <scope>NUCLEOTIDE SEQUENCE [LARGE SCALE GENOMIC DNA]</scope>
    <source>
        <strain evidence="1 2">DJ77</strain>
    </source>
</reference>
<keyword evidence="2" id="KW-1185">Reference proteome</keyword>
<proteinExistence type="predicted"/>
<evidence type="ECO:0000313" key="2">
    <source>
        <dbReference type="Proteomes" id="UP000033874"/>
    </source>
</evidence>
<dbReference type="PATRIC" id="fig|56193.3.peg.2867"/>
<evidence type="ECO:0000313" key="1">
    <source>
        <dbReference type="EMBL" id="KKW91473.1"/>
    </source>
</evidence>
<dbReference type="Proteomes" id="UP000033874">
    <property type="component" value="Unassembled WGS sequence"/>
</dbReference>
<dbReference type="SUPFAM" id="SSF52172">
    <property type="entry name" value="CheY-like"/>
    <property type="match status" value="1"/>
</dbReference>
<name>A0A0M3ANF9_9SPHN</name>
<dbReference type="STRING" id="56193.YP76_13755"/>
<dbReference type="Gene3D" id="3.40.50.2300">
    <property type="match status" value="1"/>
</dbReference>
<dbReference type="InterPro" id="IPR011006">
    <property type="entry name" value="CheY-like_superfamily"/>
</dbReference>